<feature type="compositionally biased region" description="Low complexity" evidence="1">
    <location>
        <begin position="65"/>
        <end position="102"/>
    </location>
</feature>
<evidence type="ECO:0000256" key="1">
    <source>
        <dbReference type="SAM" id="MobiDB-lite"/>
    </source>
</evidence>
<feature type="compositionally biased region" description="Pro residues" evidence="1">
    <location>
        <begin position="222"/>
        <end position="232"/>
    </location>
</feature>
<dbReference type="RefSeq" id="WP_093561078.1">
    <property type="nucleotide sequence ID" value="NZ_FPBO01000056.1"/>
</dbReference>
<evidence type="ECO:0000313" key="2">
    <source>
        <dbReference type="EMBL" id="SFV16865.1"/>
    </source>
</evidence>
<dbReference type="STRING" id="1035707.SAMN05216552_10563"/>
<name>A0A1I7M4K9_9BURK</name>
<dbReference type="AlphaFoldDB" id="A0A1I7M4K9"/>
<gene>
    <name evidence="2" type="ORF">SAMN05216552_10563</name>
</gene>
<reference evidence="3" key="1">
    <citation type="submission" date="2016-10" db="EMBL/GenBank/DDBJ databases">
        <authorList>
            <person name="Varghese N."/>
            <person name="Submissions S."/>
        </authorList>
    </citation>
    <scope>NUCLEOTIDE SEQUENCE [LARGE SCALE GENOMIC DNA]</scope>
    <source>
        <strain evidence="3">CGMCC 1.11014</strain>
    </source>
</reference>
<feature type="compositionally biased region" description="Basic and acidic residues" evidence="1">
    <location>
        <begin position="259"/>
        <end position="269"/>
    </location>
</feature>
<feature type="region of interest" description="Disordered" evidence="1">
    <location>
        <begin position="165"/>
        <end position="410"/>
    </location>
</feature>
<evidence type="ECO:0000313" key="3">
    <source>
        <dbReference type="Proteomes" id="UP000199391"/>
    </source>
</evidence>
<feature type="compositionally biased region" description="Low complexity" evidence="1">
    <location>
        <begin position="247"/>
        <end position="258"/>
    </location>
</feature>
<feature type="compositionally biased region" description="Basic and acidic residues" evidence="1">
    <location>
        <begin position="1"/>
        <end position="10"/>
    </location>
</feature>
<dbReference type="OrthoDB" id="8781918at2"/>
<feature type="compositionally biased region" description="Basic and acidic residues" evidence="1">
    <location>
        <begin position="282"/>
        <end position="291"/>
    </location>
</feature>
<feature type="compositionally biased region" description="Low complexity" evidence="1">
    <location>
        <begin position="184"/>
        <end position="221"/>
    </location>
</feature>
<proteinExistence type="predicted"/>
<dbReference type="Proteomes" id="UP000199391">
    <property type="component" value="Unassembled WGS sequence"/>
</dbReference>
<dbReference type="EMBL" id="FPBO01000056">
    <property type="protein sequence ID" value="SFV16865.1"/>
    <property type="molecule type" value="Genomic_DNA"/>
</dbReference>
<feature type="region of interest" description="Disordered" evidence="1">
    <location>
        <begin position="428"/>
        <end position="463"/>
    </location>
</feature>
<feature type="compositionally biased region" description="Basic and acidic residues" evidence="1">
    <location>
        <begin position="428"/>
        <end position="440"/>
    </location>
</feature>
<protein>
    <submittedName>
        <fullName evidence="2">Uncharacterized protein</fullName>
    </submittedName>
</protein>
<feature type="region of interest" description="Disordered" evidence="1">
    <location>
        <begin position="1"/>
        <end position="118"/>
    </location>
</feature>
<feature type="compositionally biased region" description="Pro residues" evidence="1">
    <location>
        <begin position="348"/>
        <end position="367"/>
    </location>
</feature>
<organism evidence="2 3">
    <name type="scientific">Pseudoduganella namucuonensis</name>
    <dbReference type="NCBI Taxonomy" id="1035707"/>
    <lineage>
        <taxon>Bacteria</taxon>
        <taxon>Pseudomonadati</taxon>
        <taxon>Pseudomonadota</taxon>
        <taxon>Betaproteobacteria</taxon>
        <taxon>Burkholderiales</taxon>
        <taxon>Oxalobacteraceae</taxon>
        <taxon>Telluria group</taxon>
        <taxon>Pseudoduganella</taxon>
    </lineage>
</organism>
<sequence length="463" mass="47146">MTGKDQDRSGGEPLDDEEFDAFLRGEGPLARDLAALDQPRPTPEQDAAIQARVATMMAAEKAARDGAAASGAAAPGESPVRAAAPLAPLRPPARWLADAPAPSANEPAARPAKEAVPASVRRAIPPLAPRAPRWQERWRMPLALAAGVTAISLALPLWQQDEARQAPATAMIPDTTLPPPPPLEAAATPEPSAGPESSAPSSAPRASSDAAAAPAAPVDAPAAPPPAAPTSPAPVATLSTARDAGKGDAAAKPAASPSVERRDAADARKKAAAASEARAAQKTREKAESARAKATADAARAEAARRAQRVAAAPKGEAPQIERRLASPAPVVQQPPPPAPAPMAASQPAPPPPAWPGKPALAPPPAPATAHSFVQEEAMAKTSERQATSIPAGLGNAAPSRPSAPIWTPSQVASAKAALAHIEDLLNKGQRPEAQAELRKFRASHPGYPVPDSISEQLRAPSE</sequence>
<accession>A0A1I7M4K9</accession>
<keyword evidence="3" id="KW-1185">Reference proteome</keyword>